<dbReference type="EMBL" id="CP032630">
    <property type="protein sequence ID" value="AYF99547.1"/>
    <property type="molecule type" value="Genomic_DNA"/>
</dbReference>
<gene>
    <name evidence="2" type="ORF">D7I47_10260</name>
</gene>
<dbReference type="InterPro" id="IPR036388">
    <property type="entry name" value="WH-like_DNA-bd_sf"/>
</dbReference>
<organism evidence="2 3">
    <name type="scientific">Protaetiibacter intestinalis</name>
    <dbReference type="NCBI Taxonomy" id="2419774"/>
    <lineage>
        <taxon>Bacteria</taxon>
        <taxon>Bacillati</taxon>
        <taxon>Actinomycetota</taxon>
        <taxon>Actinomycetes</taxon>
        <taxon>Micrococcales</taxon>
        <taxon>Microbacteriaceae</taxon>
        <taxon>Protaetiibacter</taxon>
    </lineage>
</organism>
<dbReference type="SMART" id="SM00347">
    <property type="entry name" value="HTH_MARR"/>
    <property type="match status" value="1"/>
</dbReference>
<feature type="domain" description="HTH marR-type" evidence="1">
    <location>
        <begin position="24"/>
        <end position="153"/>
    </location>
</feature>
<dbReference type="AlphaFoldDB" id="A0A387BAX9"/>
<dbReference type="OrthoDB" id="3177763at2"/>
<dbReference type="GO" id="GO:0003700">
    <property type="term" value="F:DNA-binding transcription factor activity"/>
    <property type="evidence" value="ECO:0007669"/>
    <property type="project" value="InterPro"/>
</dbReference>
<accession>A0A387BAX9</accession>
<reference evidence="3" key="1">
    <citation type="submission" date="2018-09" db="EMBL/GenBank/DDBJ databases">
        <title>Genome sequencing of strain 2DFWR-13.</title>
        <authorList>
            <person name="Heo J."/>
            <person name="Kim S.-J."/>
            <person name="Kwon S.-W."/>
        </authorList>
    </citation>
    <scope>NUCLEOTIDE SEQUENCE [LARGE SCALE GENOMIC DNA]</scope>
    <source>
        <strain evidence="3">2DFWR-13</strain>
    </source>
</reference>
<protein>
    <submittedName>
        <fullName evidence="2">MarR family transcriptional regulator</fullName>
    </submittedName>
</protein>
<dbReference type="Gene3D" id="1.10.10.10">
    <property type="entry name" value="Winged helix-like DNA-binding domain superfamily/Winged helix DNA-binding domain"/>
    <property type="match status" value="1"/>
</dbReference>
<evidence type="ECO:0000313" key="2">
    <source>
        <dbReference type="EMBL" id="AYF99547.1"/>
    </source>
</evidence>
<proteinExistence type="predicted"/>
<dbReference type="KEGG" id="lyd:D7I47_10260"/>
<dbReference type="PANTHER" id="PTHR33164">
    <property type="entry name" value="TRANSCRIPTIONAL REGULATOR, MARR FAMILY"/>
    <property type="match status" value="1"/>
</dbReference>
<evidence type="ECO:0000313" key="3">
    <source>
        <dbReference type="Proteomes" id="UP000278886"/>
    </source>
</evidence>
<name>A0A387BAX9_9MICO</name>
<dbReference type="PROSITE" id="PS50995">
    <property type="entry name" value="HTH_MARR_2"/>
    <property type="match status" value="1"/>
</dbReference>
<evidence type="ECO:0000259" key="1">
    <source>
        <dbReference type="PROSITE" id="PS50995"/>
    </source>
</evidence>
<dbReference type="Proteomes" id="UP000278886">
    <property type="component" value="Chromosome"/>
</dbReference>
<dbReference type="GO" id="GO:0006950">
    <property type="term" value="P:response to stress"/>
    <property type="evidence" value="ECO:0007669"/>
    <property type="project" value="TreeGrafter"/>
</dbReference>
<dbReference type="SUPFAM" id="SSF46785">
    <property type="entry name" value="Winged helix' DNA-binding domain"/>
    <property type="match status" value="1"/>
</dbReference>
<dbReference type="InterPro" id="IPR036390">
    <property type="entry name" value="WH_DNA-bd_sf"/>
</dbReference>
<dbReference type="PANTHER" id="PTHR33164:SF43">
    <property type="entry name" value="HTH-TYPE TRANSCRIPTIONAL REPRESSOR YETL"/>
    <property type="match status" value="1"/>
</dbReference>
<dbReference type="InterPro" id="IPR000835">
    <property type="entry name" value="HTH_MarR-typ"/>
</dbReference>
<keyword evidence="3" id="KW-1185">Reference proteome</keyword>
<dbReference type="InterPro" id="IPR039422">
    <property type="entry name" value="MarR/SlyA-like"/>
</dbReference>
<sequence length="157" mass="16629">MAHFRQVLDKRVCQDIDVSQPAAQDSVGYALKRAQAALHTAMDAALRDLGIGVPQYSCLTALAAQPEITNAELARAVFVTRQATHQLLAGLRDAGLVETTGSGRASRLSLSASGRRMLATSAERVAQVERTMLAGLTAERAAALRDELAQCAEALEA</sequence>
<dbReference type="Pfam" id="PF12802">
    <property type="entry name" value="MarR_2"/>
    <property type="match status" value="1"/>
</dbReference>